<dbReference type="EMBL" id="CAJJDO010000171">
    <property type="protein sequence ID" value="CAD8212868.1"/>
    <property type="molecule type" value="Genomic_DNA"/>
</dbReference>
<sequence>MNIEFKGMWSISMIQLNMLNGLSNFAYHYQLHSVAYFLAFCDMESLKIKIVQIFLKQEKHEDICIMSTGFMFISGQHQTQSEKKSLRNEFRNLRKLNKIN</sequence>
<reference evidence="1" key="1">
    <citation type="submission" date="2021-01" db="EMBL/GenBank/DDBJ databases">
        <authorList>
            <consortium name="Genoscope - CEA"/>
            <person name="William W."/>
        </authorList>
    </citation>
    <scope>NUCLEOTIDE SEQUENCE</scope>
</reference>
<evidence type="ECO:0000313" key="1">
    <source>
        <dbReference type="EMBL" id="CAD8212868.1"/>
    </source>
</evidence>
<organism evidence="1 2">
    <name type="scientific">Paramecium pentaurelia</name>
    <dbReference type="NCBI Taxonomy" id="43138"/>
    <lineage>
        <taxon>Eukaryota</taxon>
        <taxon>Sar</taxon>
        <taxon>Alveolata</taxon>
        <taxon>Ciliophora</taxon>
        <taxon>Intramacronucleata</taxon>
        <taxon>Oligohymenophorea</taxon>
        <taxon>Peniculida</taxon>
        <taxon>Parameciidae</taxon>
        <taxon>Paramecium</taxon>
    </lineage>
</organism>
<name>A0A8S1YHL1_9CILI</name>
<dbReference type="Proteomes" id="UP000689195">
    <property type="component" value="Unassembled WGS sequence"/>
</dbReference>
<comment type="caution">
    <text evidence="1">The sequence shown here is derived from an EMBL/GenBank/DDBJ whole genome shotgun (WGS) entry which is preliminary data.</text>
</comment>
<accession>A0A8S1YHL1</accession>
<keyword evidence="2" id="KW-1185">Reference proteome</keyword>
<protein>
    <submittedName>
        <fullName evidence="1">Uncharacterized protein</fullName>
    </submittedName>
</protein>
<proteinExistence type="predicted"/>
<gene>
    <name evidence="1" type="ORF">PPENT_87.1.T1710069</name>
</gene>
<dbReference type="AlphaFoldDB" id="A0A8S1YHL1"/>
<evidence type="ECO:0000313" key="2">
    <source>
        <dbReference type="Proteomes" id="UP000689195"/>
    </source>
</evidence>